<comment type="function">
    <text evidence="12">Catalyzes the cyclization of GTP to (8S)-3',8-cyclo-7,8-dihydroguanosine 5'-triphosphate.</text>
</comment>
<gene>
    <name evidence="12" type="primary">moaA</name>
    <name evidence="15" type="ORF">B5V00_11765</name>
</gene>
<dbReference type="UniPathway" id="UPA00344"/>
<dbReference type="CDD" id="cd21117">
    <property type="entry name" value="Twitch_MoaA"/>
    <property type="match status" value="1"/>
</dbReference>
<evidence type="ECO:0000256" key="4">
    <source>
        <dbReference type="ARBA" id="ARBA00022723"/>
    </source>
</evidence>
<feature type="binding site" evidence="12">
    <location>
        <position position="30"/>
    </location>
    <ligand>
        <name>S-adenosyl-L-methionine</name>
        <dbReference type="ChEBI" id="CHEBI:59789"/>
    </ligand>
</feature>
<dbReference type="InterPro" id="IPR040064">
    <property type="entry name" value="MoaA-like"/>
</dbReference>
<dbReference type="SUPFAM" id="SSF102114">
    <property type="entry name" value="Radical SAM enzymes"/>
    <property type="match status" value="1"/>
</dbReference>
<dbReference type="RefSeq" id="WP_085010995.1">
    <property type="nucleotide sequence ID" value="NZ_NAAD01000014.1"/>
</dbReference>
<dbReference type="SMART" id="SM00729">
    <property type="entry name" value="Elp3"/>
    <property type="match status" value="1"/>
</dbReference>
<keyword evidence="6 12" id="KW-0408">Iron</keyword>
<dbReference type="STRING" id="1969733.B5V00_11765"/>
<feature type="binding site" evidence="12">
    <location>
        <position position="257"/>
    </location>
    <ligand>
        <name>[4Fe-4S] cluster</name>
        <dbReference type="ChEBI" id="CHEBI:49883"/>
        <label>2</label>
        <note>4Fe-4S-substrate</note>
    </ligand>
</feature>
<dbReference type="EMBL" id="NAAD01000014">
    <property type="protein sequence ID" value="ORJ58766.1"/>
    <property type="molecule type" value="Genomic_DNA"/>
</dbReference>
<dbReference type="GO" id="GO:0046872">
    <property type="term" value="F:metal ion binding"/>
    <property type="evidence" value="ECO:0007669"/>
    <property type="project" value="UniProtKB-KW"/>
</dbReference>
<feature type="binding site" evidence="12">
    <location>
        <position position="24"/>
    </location>
    <ligand>
        <name>[4Fe-4S] cluster</name>
        <dbReference type="ChEBI" id="CHEBI:49883"/>
        <label>1</label>
        <note>4Fe-4S-S-AdoMet</note>
    </ligand>
</feature>
<dbReference type="InterPro" id="IPR010505">
    <property type="entry name" value="MoaA_twitch"/>
</dbReference>
<evidence type="ECO:0000256" key="9">
    <source>
        <dbReference type="ARBA" id="ARBA00023150"/>
    </source>
</evidence>
<feature type="binding site" evidence="12">
    <location>
        <position position="274"/>
    </location>
    <ligand>
        <name>[4Fe-4S] cluster</name>
        <dbReference type="ChEBI" id="CHEBI:49883"/>
        <label>2</label>
        <note>4Fe-4S-substrate</note>
    </ligand>
</feature>
<proteinExistence type="inferred from homology"/>
<dbReference type="Pfam" id="PF04055">
    <property type="entry name" value="Radical_SAM"/>
    <property type="match status" value="1"/>
</dbReference>
<dbReference type="InterPro" id="IPR007197">
    <property type="entry name" value="rSAM"/>
</dbReference>
<feature type="binding site" evidence="12">
    <location>
        <position position="28"/>
    </location>
    <ligand>
        <name>[4Fe-4S] cluster</name>
        <dbReference type="ChEBI" id="CHEBI:49883"/>
        <label>1</label>
        <note>4Fe-4S-S-AdoMet</note>
    </ligand>
</feature>
<feature type="binding site" evidence="12">
    <location>
        <position position="159"/>
    </location>
    <ligand>
        <name>GTP</name>
        <dbReference type="ChEBI" id="CHEBI:37565"/>
    </ligand>
</feature>
<dbReference type="GO" id="GO:1904047">
    <property type="term" value="F:S-adenosyl-L-methionine binding"/>
    <property type="evidence" value="ECO:0007669"/>
    <property type="project" value="UniProtKB-UniRule"/>
</dbReference>
<name>A0A1X0Y0X4_9BACT</name>
<dbReference type="PROSITE" id="PS51918">
    <property type="entry name" value="RADICAL_SAM"/>
    <property type="match status" value="1"/>
</dbReference>
<dbReference type="GO" id="GO:0005525">
    <property type="term" value="F:GTP binding"/>
    <property type="evidence" value="ECO:0007669"/>
    <property type="project" value="UniProtKB-UniRule"/>
</dbReference>
<keyword evidence="5 12" id="KW-0547">Nucleotide-binding</keyword>
<dbReference type="PROSITE" id="PS01305">
    <property type="entry name" value="MOAA_NIFB_PQQE"/>
    <property type="match status" value="1"/>
</dbReference>
<organism evidence="15 16">
    <name type="scientific">Geothermobacter hydrogeniphilus</name>
    <dbReference type="NCBI Taxonomy" id="1969733"/>
    <lineage>
        <taxon>Bacteria</taxon>
        <taxon>Pseudomonadati</taxon>
        <taxon>Thermodesulfobacteriota</taxon>
        <taxon>Desulfuromonadia</taxon>
        <taxon>Desulfuromonadales</taxon>
        <taxon>Geothermobacteraceae</taxon>
        <taxon>Geothermobacter</taxon>
    </lineage>
</organism>
<dbReference type="GO" id="GO:0051539">
    <property type="term" value="F:4 iron, 4 sulfur cluster binding"/>
    <property type="evidence" value="ECO:0007669"/>
    <property type="project" value="UniProtKB-UniRule"/>
</dbReference>
<dbReference type="Pfam" id="PF06463">
    <property type="entry name" value="Mob_synth_C"/>
    <property type="match status" value="1"/>
</dbReference>
<keyword evidence="3 12" id="KW-0949">S-adenosyl-L-methionine</keyword>
<keyword evidence="8 12" id="KW-0342">GTP-binding</keyword>
<dbReference type="NCBIfam" id="TIGR02666">
    <property type="entry name" value="moaA"/>
    <property type="match status" value="1"/>
</dbReference>
<comment type="cofactor">
    <cofactor evidence="12">
        <name>[4Fe-4S] cluster</name>
        <dbReference type="ChEBI" id="CHEBI:49883"/>
    </cofactor>
    <text evidence="12">Binds 2 [4Fe-4S] clusters. Binds 1 [4Fe-4S] cluster coordinated with 3 cysteines and an exchangeable S-adenosyl-L-methionine and 1 [4Fe-4S] cluster coordinated with 3 cysteines and the GTP-derived substrate.</text>
</comment>
<dbReference type="EC" id="4.1.99.22" evidence="1 12"/>
<dbReference type="NCBIfam" id="NF001199">
    <property type="entry name" value="PRK00164.2-1"/>
    <property type="match status" value="1"/>
</dbReference>
<evidence type="ECO:0000256" key="8">
    <source>
        <dbReference type="ARBA" id="ARBA00023134"/>
    </source>
</evidence>
<feature type="binding site" evidence="12">
    <location>
        <position position="31"/>
    </location>
    <ligand>
        <name>[4Fe-4S] cluster</name>
        <dbReference type="ChEBI" id="CHEBI:49883"/>
        <label>1</label>
        <note>4Fe-4S-S-AdoMet</note>
    </ligand>
</feature>
<evidence type="ECO:0000313" key="15">
    <source>
        <dbReference type="EMBL" id="ORJ58766.1"/>
    </source>
</evidence>
<dbReference type="SFLD" id="SFLDG01386">
    <property type="entry name" value="main_SPASM_domain-containing"/>
    <property type="match status" value="1"/>
</dbReference>
<keyword evidence="4 12" id="KW-0479">Metal-binding</keyword>
<dbReference type="AlphaFoldDB" id="A0A1X0Y0X4"/>
<feature type="binding site" evidence="12">
    <location>
        <begin position="262"/>
        <end position="264"/>
    </location>
    <ligand>
        <name>GTP</name>
        <dbReference type="ChEBI" id="CHEBI:37565"/>
    </ligand>
</feature>
<evidence type="ECO:0000259" key="14">
    <source>
        <dbReference type="PROSITE" id="PS51918"/>
    </source>
</evidence>
<dbReference type="GO" id="GO:0006777">
    <property type="term" value="P:Mo-molybdopterin cofactor biosynthetic process"/>
    <property type="evidence" value="ECO:0007669"/>
    <property type="project" value="UniProtKB-UniRule"/>
</dbReference>
<dbReference type="SFLD" id="SFLDG01067">
    <property type="entry name" value="SPASM/twitch_domain_containing"/>
    <property type="match status" value="1"/>
</dbReference>
<evidence type="ECO:0000256" key="6">
    <source>
        <dbReference type="ARBA" id="ARBA00023004"/>
    </source>
</evidence>
<comment type="subunit">
    <text evidence="12">Monomer and homodimer.</text>
</comment>
<keyword evidence="9 12" id="KW-0501">Molybdenum cofactor biosynthesis</keyword>
<dbReference type="InterPro" id="IPR006638">
    <property type="entry name" value="Elp3/MiaA/NifB-like_rSAM"/>
</dbReference>
<dbReference type="PANTHER" id="PTHR22960">
    <property type="entry name" value="MOLYBDOPTERIN COFACTOR SYNTHESIS PROTEIN A"/>
    <property type="match status" value="1"/>
</dbReference>
<keyword evidence="16" id="KW-1185">Reference proteome</keyword>
<comment type="caution">
    <text evidence="15">The sequence shown here is derived from an EMBL/GenBank/DDBJ whole genome shotgun (WGS) entry which is preliminary data.</text>
</comment>
<feature type="region of interest" description="Disordered" evidence="13">
    <location>
        <begin position="307"/>
        <end position="330"/>
    </location>
</feature>
<dbReference type="HAMAP" id="MF_01225_B">
    <property type="entry name" value="MoaA_B"/>
    <property type="match status" value="1"/>
</dbReference>
<comment type="pathway">
    <text evidence="12">Cofactor biosynthesis; molybdopterin biosynthesis.</text>
</comment>
<evidence type="ECO:0000256" key="13">
    <source>
        <dbReference type="SAM" id="MobiDB-lite"/>
    </source>
</evidence>
<evidence type="ECO:0000256" key="3">
    <source>
        <dbReference type="ARBA" id="ARBA00022691"/>
    </source>
</evidence>
<feature type="compositionally biased region" description="Basic and acidic residues" evidence="13">
    <location>
        <begin position="307"/>
        <end position="321"/>
    </location>
</feature>
<feature type="binding site" evidence="12">
    <location>
        <position position="260"/>
    </location>
    <ligand>
        <name>[4Fe-4S] cluster</name>
        <dbReference type="ChEBI" id="CHEBI:49883"/>
        <label>2</label>
        <note>4Fe-4S-substrate</note>
    </ligand>
</feature>
<reference evidence="15 16" key="1">
    <citation type="submission" date="2017-03" db="EMBL/GenBank/DDBJ databases">
        <title>Genome sequence of Geothermobacter sp. EPR-M, Deep-Sea Iron Reducer.</title>
        <authorList>
            <person name="Tully B."/>
            <person name="Savalia P."/>
            <person name="Abuyen K."/>
            <person name="Baughan C."/>
            <person name="Romero E."/>
            <person name="Ronkowski C."/>
            <person name="Torres B."/>
            <person name="Tremblay J."/>
            <person name="Trujillo A."/>
            <person name="Tyler M."/>
            <person name="Perez-Rodriguez I."/>
            <person name="Amend J."/>
        </authorList>
    </citation>
    <scope>NUCLEOTIDE SEQUENCE [LARGE SCALE GENOMIC DNA]</scope>
    <source>
        <strain evidence="15 16">EPR-M</strain>
    </source>
</reference>
<dbReference type="InterPro" id="IPR013483">
    <property type="entry name" value="MoaA"/>
</dbReference>
<dbReference type="PANTHER" id="PTHR22960:SF0">
    <property type="entry name" value="MOLYBDENUM COFACTOR BIOSYNTHESIS PROTEIN 1"/>
    <property type="match status" value="1"/>
</dbReference>
<feature type="binding site" evidence="12">
    <location>
        <position position="98"/>
    </location>
    <ligand>
        <name>GTP</name>
        <dbReference type="ChEBI" id="CHEBI:37565"/>
    </ligand>
</feature>
<dbReference type="InterPro" id="IPR058240">
    <property type="entry name" value="rSAM_sf"/>
</dbReference>
<feature type="binding site" evidence="12">
    <location>
        <position position="67"/>
    </location>
    <ligand>
        <name>GTP</name>
        <dbReference type="ChEBI" id="CHEBI:37565"/>
    </ligand>
</feature>
<evidence type="ECO:0000256" key="5">
    <source>
        <dbReference type="ARBA" id="ARBA00022741"/>
    </source>
</evidence>
<feature type="binding site" evidence="12">
    <location>
        <position position="17"/>
    </location>
    <ligand>
        <name>GTP</name>
        <dbReference type="ChEBI" id="CHEBI:37565"/>
    </ligand>
</feature>
<dbReference type="Gene3D" id="3.20.20.70">
    <property type="entry name" value="Aldolase class I"/>
    <property type="match status" value="1"/>
</dbReference>
<keyword evidence="10 12" id="KW-0456">Lyase</keyword>
<dbReference type="InterPro" id="IPR000385">
    <property type="entry name" value="MoaA_NifB_PqqE_Fe-S-bd_CS"/>
</dbReference>
<dbReference type="Proteomes" id="UP000193136">
    <property type="component" value="Unassembled WGS sequence"/>
</dbReference>
<keyword evidence="7 12" id="KW-0411">Iron-sulfur</keyword>
<feature type="domain" description="Radical SAM core" evidence="14">
    <location>
        <begin position="8"/>
        <end position="230"/>
    </location>
</feature>
<comment type="catalytic activity">
    <reaction evidence="11 12">
        <text>GTP + AH2 + S-adenosyl-L-methionine = (8S)-3',8-cyclo-7,8-dihydroguanosine 5'-triphosphate + 5'-deoxyadenosine + L-methionine + A + H(+)</text>
        <dbReference type="Rhea" id="RHEA:49576"/>
        <dbReference type="ChEBI" id="CHEBI:13193"/>
        <dbReference type="ChEBI" id="CHEBI:15378"/>
        <dbReference type="ChEBI" id="CHEBI:17319"/>
        <dbReference type="ChEBI" id="CHEBI:17499"/>
        <dbReference type="ChEBI" id="CHEBI:37565"/>
        <dbReference type="ChEBI" id="CHEBI:57844"/>
        <dbReference type="ChEBI" id="CHEBI:59789"/>
        <dbReference type="ChEBI" id="CHEBI:131766"/>
        <dbReference type="EC" id="4.1.99.22"/>
    </reaction>
</comment>
<dbReference type="InterPro" id="IPR013785">
    <property type="entry name" value="Aldolase_TIM"/>
</dbReference>
<dbReference type="GO" id="GO:0061799">
    <property type="term" value="F:cyclic pyranopterin monophosphate synthase activity"/>
    <property type="evidence" value="ECO:0007669"/>
    <property type="project" value="TreeGrafter"/>
</dbReference>
<keyword evidence="2 12" id="KW-0004">4Fe-4S</keyword>
<evidence type="ECO:0000256" key="12">
    <source>
        <dbReference type="HAMAP-Rule" id="MF_01225"/>
    </source>
</evidence>
<evidence type="ECO:0000313" key="16">
    <source>
        <dbReference type="Proteomes" id="UP000193136"/>
    </source>
</evidence>
<dbReference type="CDD" id="cd01335">
    <property type="entry name" value="Radical_SAM"/>
    <property type="match status" value="1"/>
</dbReference>
<evidence type="ECO:0000256" key="1">
    <source>
        <dbReference type="ARBA" id="ARBA00012167"/>
    </source>
</evidence>
<sequence>MKSGLSDRFGRQLNYLRLSITDRCNLRCRYCMPEEGVASLGHGAVLRYEELLRIAKVACDLGVRKIRVTGGEPLVRRGVVDFIGTLASLPQRPEVVVTTNGLQLAEMASDLRDAGLSRVNVSLDTLDAGRFLQITRREGLERVLAGIEAADKVGLGPVKINMVPIGGVNADEIEAFARLTLEHPWFVRFIEFMPVSDDLDYTPEQRIPVEGIMAALRRVAPLVEEPRRGPSGPARLYRYEGAPGGLGVIPAVSSHFCDQCNRLRVTADGKIRPCLFSDQEIDLRAAMRDGAGDEELAAIFRKAANVKPDRHHLEDPHDGTGTRRMGQIGG</sequence>
<comment type="similarity">
    <text evidence="12">Belongs to the radical SAM superfamily. MoaA family.</text>
</comment>
<protein>
    <recommendedName>
        <fullName evidence="1 12">GTP 3',8-cyclase</fullName>
        <ecNumber evidence="1 12">4.1.99.22</ecNumber>
    </recommendedName>
    <alternativeName>
        <fullName evidence="12">Molybdenum cofactor biosynthesis protein A</fullName>
    </alternativeName>
</protein>
<evidence type="ECO:0000256" key="7">
    <source>
        <dbReference type="ARBA" id="ARBA00023014"/>
    </source>
</evidence>
<dbReference type="SFLD" id="SFLDG01383">
    <property type="entry name" value="cyclic_pyranopterin_phosphate"/>
    <property type="match status" value="1"/>
</dbReference>
<evidence type="ECO:0000256" key="2">
    <source>
        <dbReference type="ARBA" id="ARBA00022485"/>
    </source>
</evidence>
<dbReference type="OrthoDB" id="9763993at2"/>
<dbReference type="GO" id="GO:0061798">
    <property type="term" value="F:GTP 3',8'-cyclase activity"/>
    <property type="evidence" value="ECO:0007669"/>
    <property type="project" value="UniProtKB-UniRule"/>
</dbReference>
<evidence type="ECO:0000256" key="11">
    <source>
        <dbReference type="ARBA" id="ARBA00048697"/>
    </source>
</evidence>
<feature type="binding site" evidence="12">
    <location>
        <position position="193"/>
    </location>
    <ligand>
        <name>S-adenosyl-L-methionine</name>
        <dbReference type="ChEBI" id="CHEBI:59789"/>
    </ligand>
</feature>
<dbReference type="SFLD" id="SFLDS00029">
    <property type="entry name" value="Radical_SAM"/>
    <property type="match status" value="1"/>
</dbReference>
<accession>A0A1X0Y0X4</accession>
<feature type="binding site" evidence="12">
    <location>
        <position position="122"/>
    </location>
    <ligand>
        <name>S-adenosyl-L-methionine</name>
        <dbReference type="ChEBI" id="CHEBI:59789"/>
    </ligand>
</feature>
<feature type="binding site" evidence="12">
    <location>
        <position position="71"/>
    </location>
    <ligand>
        <name>S-adenosyl-L-methionine</name>
        <dbReference type="ChEBI" id="CHEBI:59789"/>
    </ligand>
</feature>
<dbReference type="InterPro" id="IPR050105">
    <property type="entry name" value="MoCo_biosynth_MoaA/MoaC"/>
</dbReference>
<evidence type="ECO:0000256" key="10">
    <source>
        <dbReference type="ARBA" id="ARBA00023239"/>
    </source>
</evidence>